<dbReference type="InterPro" id="IPR011009">
    <property type="entry name" value="Kinase-like_dom_sf"/>
</dbReference>
<keyword evidence="2" id="KW-0597">Phosphoprotein</keyword>
<dbReference type="FunFam" id="3.50.4.10:FF:000002">
    <property type="entry name" value="G-type lectin S-receptor-like serine/threonine-protein kinase"/>
    <property type="match status" value="1"/>
</dbReference>
<evidence type="ECO:0000259" key="17">
    <source>
        <dbReference type="PROSITE" id="PS50927"/>
    </source>
</evidence>
<feature type="domain" description="Protein kinase" evidence="16">
    <location>
        <begin position="504"/>
        <end position="788"/>
    </location>
</feature>
<evidence type="ECO:0000256" key="10">
    <source>
        <dbReference type="ARBA" id="ARBA00023180"/>
    </source>
</evidence>
<dbReference type="PROSITE" id="PS50948">
    <property type="entry name" value="PAN"/>
    <property type="match status" value="1"/>
</dbReference>
<keyword evidence="3 13" id="KW-0808">Transferase</keyword>
<feature type="domain" description="Bulb-type lectin" evidence="17">
    <location>
        <begin position="32"/>
        <end position="153"/>
    </location>
</feature>
<evidence type="ECO:0000313" key="19">
    <source>
        <dbReference type="EMBL" id="KAK1402685.1"/>
    </source>
</evidence>
<proteinExistence type="inferred from homology"/>
<feature type="transmembrane region" description="Helical" evidence="14">
    <location>
        <begin position="440"/>
        <end position="459"/>
    </location>
</feature>
<dbReference type="InterPro" id="IPR001245">
    <property type="entry name" value="Ser-Thr/Tyr_kinase_cat_dom"/>
</dbReference>
<dbReference type="InterPro" id="IPR000719">
    <property type="entry name" value="Prot_kinase_dom"/>
</dbReference>
<organism evidence="19 20">
    <name type="scientific">Heracleum sosnowskyi</name>
    <dbReference type="NCBI Taxonomy" id="360622"/>
    <lineage>
        <taxon>Eukaryota</taxon>
        <taxon>Viridiplantae</taxon>
        <taxon>Streptophyta</taxon>
        <taxon>Embryophyta</taxon>
        <taxon>Tracheophyta</taxon>
        <taxon>Spermatophyta</taxon>
        <taxon>Magnoliopsida</taxon>
        <taxon>eudicotyledons</taxon>
        <taxon>Gunneridae</taxon>
        <taxon>Pentapetalae</taxon>
        <taxon>asterids</taxon>
        <taxon>campanulids</taxon>
        <taxon>Apiales</taxon>
        <taxon>Apiaceae</taxon>
        <taxon>Apioideae</taxon>
        <taxon>apioid superclade</taxon>
        <taxon>Tordylieae</taxon>
        <taxon>Tordyliinae</taxon>
        <taxon>Heracleum</taxon>
    </lineage>
</organism>
<keyword evidence="10" id="KW-0325">Glycoprotein</keyword>
<evidence type="ECO:0000256" key="15">
    <source>
        <dbReference type="SAM" id="SignalP"/>
    </source>
</evidence>
<dbReference type="Gene3D" id="3.30.200.20">
    <property type="entry name" value="Phosphorylase Kinase, domain 1"/>
    <property type="match status" value="1"/>
</dbReference>
<dbReference type="InterPro" id="IPR036426">
    <property type="entry name" value="Bulb-type_lectin_dom_sf"/>
</dbReference>
<keyword evidence="7 13" id="KW-0067">ATP-binding</keyword>
<evidence type="ECO:0000256" key="11">
    <source>
        <dbReference type="ARBA" id="ARBA00047899"/>
    </source>
</evidence>
<evidence type="ECO:0000256" key="5">
    <source>
        <dbReference type="ARBA" id="ARBA00022741"/>
    </source>
</evidence>
<dbReference type="Gene3D" id="1.10.510.10">
    <property type="entry name" value="Transferase(Phosphotransferase) domain 1"/>
    <property type="match status" value="1"/>
</dbReference>
<reference evidence="19" key="2">
    <citation type="submission" date="2023-05" db="EMBL/GenBank/DDBJ databases">
        <authorList>
            <person name="Schelkunov M.I."/>
        </authorList>
    </citation>
    <scope>NUCLEOTIDE SEQUENCE</scope>
    <source>
        <strain evidence="19">Hsosn_3</strain>
        <tissue evidence="19">Leaf</tissue>
    </source>
</reference>
<dbReference type="FunFam" id="2.90.10.10:FF:000004">
    <property type="entry name" value="G-type lectin S-receptor-like serine/threonine-protein kinase"/>
    <property type="match status" value="1"/>
</dbReference>
<dbReference type="Pfam" id="PF07714">
    <property type="entry name" value="PK_Tyr_Ser-Thr"/>
    <property type="match status" value="1"/>
</dbReference>
<dbReference type="InterPro" id="IPR024171">
    <property type="entry name" value="SRK-like_kinase"/>
</dbReference>
<accession>A0AAD8JI73</accession>
<dbReference type="PANTHER" id="PTHR32444">
    <property type="entry name" value="BULB-TYPE LECTIN DOMAIN-CONTAINING PROTEIN"/>
    <property type="match status" value="1"/>
</dbReference>
<evidence type="ECO:0000256" key="8">
    <source>
        <dbReference type="ARBA" id="ARBA00023157"/>
    </source>
</evidence>
<keyword evidence="9 19" id="KW-0675">Receptor</keyword>
<dbReference type="Pfam" id="PF01453">
    <property type="entry name" value="B_lectin"/>
    <property type="match status" value="1"/>
</dbReference>
<evidence type="ECO:0000256" key="12">
    <source>
        <dbReference type="ARBA" id="ARBA00048679"/>
    </source>
</evidence>
<dbReference type="Proteomes" id="UP001237642">
    <property type="component" value="Unassembled WGS sequence"/>
</dbReference>
<dbReference type="FunFam" id="1.10.510.10:FF:000060">
    <property type="entry name" value="G-type lectin S-receptor-like serine/threonine-protein kinase"/>
    <property type="match status" value="1"/>
</dbReference>
<dbReference type="AlphaFoldDB" id="A0AAD8JI73"/>
<feature type="chain" id="PRO_5042001409" description="Receptor-like serine/threonine-protein kinase" evidence="15">
    <location>
        <begin position="24"/>
        <end position="788"/>
    </location>
</feature>
<evidence type="ECO:0000256" key="7">
    <source>
        <dbReference type="ARBA" id="ARBA00022840"/>
    </source>
</evidence>
<dbReference type="SMART" id="SM00108">
    <property type="entry name" value="B_lectin"/>
    <property type="match status" value="1"/>
</dbReference>
<dbReference type="Pfam" id="PF08276">
    <property type="entry name" value="PAN_2"/>
    <property type="match status" value="1"/>
</dbReference>
<dbReference type="Gene3D" id="2.90.10.10">
    <property type="entry name" value="Bulb-type lectin domain"/>
    <property type="match status" value="1"/>
</dbReference>
<keyword evidence="14" id="KW-0812">Transmembrane</keyword>
<dbReference type="InterPro" id="IPR001480">
    <property type="entry name" value="Bulb-type_lectin_dom"/>
</dbReference>
<comment type="catalytic activity">
    <reaction evidence="12 13">
        <text>L-seryl-[protein] + ATP = O-phospho-L-seryl-[protein] + ADP + H(+)</text>
        <dbReference type="Rhea" id="RHEA:17989"/>
        <dbReference type="Rhea" id="RHEA-COMP:9863"/>
        <dbReference type="Rhea" id="RHEA-COMP:11604"/>
        <dbReference type="ChEBI" id="CHEBI:15378"/>
        <dbReference type="ChEBI" id="CHEBI:29999"/>
        <dbReference type="ChEBI" id="CHEBI:30616"/>
        <dbReference type="ChEBI" id="CHEBI:83421"/>
        <dbReference type="ChEBI" id="CHEBI:456216"/>
        <dbReference type="EC" id="2.7.11.1"/>
    </reaction>
</comment>
<dbReference type="InterPro" id="IPR000858">
    <property type="entry name" value="S_locus_glycoprot_dom"/>
</dbReference>
<evidence type="ECO:0000313" key="20">
    <source>
        <dbReference type="Proteomes" id="UP001237642"/>
    </source>
</evidence>
<gene>
    <name evidence="19" type="ORF">POM88_002290</name>
</gene>
<comment type="caution">
    <text evidence="19">The sequence shown here is derived from an EMBL/GenBank/DDBJ whole genome shotgun (WGS) entry which is preliminary data.</text>
</comment>
<dbReference type="InterPro" id="IPR008271">
    <property type="entry name" value="Ser/Thr_kinase_AS"/>
</dbReference>
<evidence type="ECO:0000256" key="2">
    <source>
        <dbReference type="ARBA" id="ARBA00022553"/>
    </source>
</evidence>
<evidence type="ECO:0000256" key="9">
    <source>
        <dbReference type="ARBA" id="ARBA00023170"/>
    </source>
</evidence>
<dbReference type="PROSITE" id="PS50927">
    <property type="entry name" value="BULB_LECTIN"/>
    <property type="match status" value="1"/>
</dbReference>
<dbReference type="Pfam" id="PF00954">
    <property type="entry name" value="S_locus_glycop"/>
    <property type="match status" value="1"/>
</dbReference>
<dbReference type="SUPFAM" id="SSF51110">
    <property type="entry name" value="alpha-D-mannose-specific plant lectins"/>
    <property type="match status" value="1"/>
</dbReference>
<dbReference type="EC" id="2.7.11.1" evidence="13"/>
<dbReference type="GO" id="GO:0004674">
    <property type="term" value="F:protein serine/threonine kinase activity"/>
    <property type="evidence" value="ECO:0007669"/>
    <property type="project" value="UniProtKB-KW"/>
</dbReference>
<dbReference type="SUPFAM" id="SSF56112">
    <property type="entry name" value="Protein kinase-like (PK-like)"/>
    <property type="match status" value="1"/>
</dbReference>
<dbReference type="GO" id="GO:0005524">
    <property type="term" value="F:ATP binding"/>
    <property type="evidence" value="ECO:0007669"/>
    <property type="project" value="UniProtKB-KW"/>
</dbReference>
<keyword evidence="6 13" id="KW-0418">Kinase</keyword>
<dbReference type="InterPro" id="IPR003609">
    <property type="entry name" value="Pan_app"/>
</dbReference>
<keyword evidence="20" id="KW-1185">Reference proteome</keyword>
<keyword evidence="4 15" id="KW-0732">Signal</keyword>
<dbReference type="PIRSF" id="PIRSF000641">
    <property type="entry name" value="SRK"/>
    <property type="match status" value="1"/>
</dbReference>
<keyword evidence="8" id="KW-1015">Disulfide bond</keyword>
<evidence type="ECO:0000256" key="1">
    <source>
        <dbReference type="ARBA" id="ARBA00022527"/>
    </source>
</evidence>
<protein>
    <recommendedName>
        <fullName evidence="13">Receptor-like serine/threonine-protein kinase</fullName>
        <ecNumber evidence="13">2.7.11.1</ecNumber>
    </recommendedName>
</protein>
<evidence type="ECO:0000256" key="13">
    <source>
        <dbReference type="PIRNR" id="PIRNR000641"/>
    </source>
</evidence>
<dbReference type="CDD" id="cd01098">
    <property type="entry name" value="PAN_AP_plant"/>
    <property type="match status" value="1"/>
</dbReference>
<feature type="domain" description="Apple" evidence="18">
    <location>
        <begin position="343"/>
        <end position="424"/>
    </location>
</feature>
<reference evidence="19" key="1">
    <citation type="submission" date="2023-02" db="EMBL/GenBank/DDBJ databases">
        <title>Genome of toxic invasive species Heracleum sosnowskyi carries increased number of genes despite the absence of recent whole-genome duplications.</title>
        <authorList>
            <person name="Schelkunov M."/>
            <person name="Shtratnikova V."/>
            <person name="Makarenko M."/>
            <person name="Klepikova A."/>
            <person name="Omelchenko D."/>
            <person name="Novikova G."/>
            <person name="Obukhova E."/>
            <person name="Bogdanov V."/>
            <person name="Penin A."/>
            <person name="Logacheva M."/>
        </authorList>
    </citation>
    <scope>NUCLEOTIDE SEQUENCE</scope>
    <source>
        <strain evidence="19">Hsosn_3</strain>
        <tissue evidence="19">Leaf</tissue>
    </source>
</reference>
<keyword evidence="14" id="KW-0472">Membrane</keyword>
<sequence length="788" mass="88427">MEDCSSTTVSITLLFCIFLFCVSENSIVAAAGDIIRANQILGDGSTLVSSGGHFELGFINIGTSTNRYVGIWYKMIPEKTTVWIANREAPLNTTSGLLKLTSNGNLVILSGSDDVVWSSNSSTTVNNCVVQLLDSGNLVIRDEDDSDPGNYLWQSFDIPGNTQLPGAKLGWNLETGLERYLSSWKSADDPSPGEYTHHIDRDGFPQYMLRNGSAIVSRGGSWNGVRFSGTALNPDPIFNYDFVSNDKELYFGYHASVVMRRILTPFGYIQRWVWIEKSQNWELYISYPQDDCDRYRSCGAYSSCNIHSSPECKCLNKFQPKEKKEWDVADWSSGCARKVPLTCVNGKGFVKYPGLKLPDTQRSWFDKNMSLDECKRMCLKNCSCTAYANTDIRGRGSGCLLWFNELIDIRDQKDYGQDLYIRMAASELDEANKGRSKLRFISIPILLTVTIMCVCLWVIRNKKKSAEGITRLYSENDGGTGMGDEDLELPLFDFTTLATATNGFSKYSMLGEGGFGPVYKGMLEEGKEIAVKRLSKDSRQGLKEFKNEVSSIAKLQHRNLVKLLGCSVQEGERMLVYEYMPNKSLDSFIFDKKRSDLLDWPTRYNIIIGTARGLLYLHQDSRLRIIHRDLKASNVLLDLEMNPKISDFGTAKICGETETGASTTSVVGTYGYMSPEYVMDGMFSLKSDVYSFGVLLLEIVTGKRNRNFIHMNHNHNLLGHAWIIYTDGNVLDLVDEDRPTMATVVLMLTSEIPLPQPKQPGFFFERKLEEGVSSSVSSNYCSVTITPR</sequence>
<dbReference type="GO" id="GO:0048544">
    <property type="term" value="P:recognition of pollen"/>
    <property type="evidence" value="ECO:0007669"/>
    <property type="project" value="InterPro"/>
</dbReference>
<dbReference type="PROSITE" id="PS50011">
    <property type="entry name" value="PROTEIN_KINASE_DOM"/>
    <property type="match status" value="1"/>
</dbReference>
<evidence type="ECO:0000259" key="16">
    <source>
        <dbReference type="PROSITE" id="PS50011"/>
    </source>
</evidence>
<dbReference type="PANTHER" id="PTHR32444:SF235">
    <property type="entry name" value="OS01G0783900 PROTEIN"/>
    <property type="match status" value="1"/>
</dbReference>
<keyword evidence="14" id="KW-1133">Transmembrane helix</keyword>
<dbReference type="Gene3D" id="3.50.4.10">
    <property type="entry name" value="Hepatocyte Growth Factor"/>
    <property type="match status" value="1"/>
</dbReference>
<dbReference type="SMART" id="SM00473">
    <property type="entry name" value="PAN_AP"/>
    <property type="match status" value="1"/>
</dbReference>
<keyword evidence="5 13" id="KW-0547">Nucleotide-binding</keyword>
<dbReference type="FunFam" id="3.30.200.20:FF:000195">
    <property type="entry name" value="G-type lectin S-receptor-like serine/threonine-protein kinase"/>
    <property type="match status" value="1"/>
</dbReference>
<evidence type="ECO:0000256" key="14">
    <source>
        <dbReference type="SAM" id="Phobius"/>
    </source>
</evidence>
<dbReference type="SMART" id="SM00220">
    <property type="entry name" value="S_TKc"/>
    <property type="match status" value="1"/>
</dbReference>
<evidence type="ECO:0000256" key="3">
    <source>
        <dbReference type="ARBA" id="ARBA00022679"/>
    </source>
</evidence>
<dbReference type="EMBL" id="JAUIZM010000001">
    <property type="protein sequence ID" value="KAK1402685.1"/>
    <property type="molecule type" value="Genomic_DNA"/>
</dbReference>
<dbReference type="PROSITE" id="PS00108">
    <property type="entry name" value="PROTEIN_KINASE_ST"/>
    <property type="match status" value="1"/>
</dbReference>
<evidence type="ECO:0000259" key="18">
    <source>
        <dbReference type="PROSITE" id="PS50948"/>
    </source>
</evidence>
<feature type="signal peptide" evidence="15">
    <location>
        <begin position="1"/>
        <end position="23"/>
    </location>
</feature>
<comment type="catalytic activity">
    <reaction evidence="11 13">
        <text>L-threonyl-[protein] + ATP = O-phospho-L-threonyl-[protein] + ADP + H(+)</text>
        <dbReference type="Rhea" id="RHEA:46608"/>
        <dbReference type="Rhea" id="RHEA-COMP:11060"/>
        <dbReference type="Rhea" id="RHEA-COMP:11605"/>
        <dbReference type="ChEBI" id="CHEBI:15378"/>
        <dbReference type="ChEBI" id="CHEBI:30013"/>
        <dbReference type="ChEBI" id="CHEBI:30616"/>
        <dbReference type="ChEBI" id="CHEBI:61977"/>
        <dbReference type="ChEBI" id="CHEBI:456216"/>
        <dbReference type="EC" id="2.7.11.1"/>
    </reaction>
</comment>
<evidence type="ECO:0000256" key="4">
    <source>
        <dbReference type="ARBA" id="ARBA00022729"/>
    </source>
</evidence>
<name>A0AAD8JI73_9APIA</name>
<evidence type="ECO:0000256" key="6">
    <source>
        <dbReference type="ARBA" id="ARBA00022777"/>
    </source>
</evidence>
<comment type="similarity">
    <text evidence="13">Belongs to the protein kinase superfamily. Ser/Thr protein kinase family.</text>
</comment>
<dbReference type="CDD" id="cd00028">
    <property type="entry name" value="B_lectin"/>
    <property type="match status" value="1"/>
</dbReference>
<keyword evidence="1 13" id="KW-0723">Serine/threonine-protein kinase</keyword>